<evidence type="ECO:0000256" key="5">
    <source>
        <dbReference type="ARBA" id="ARBA00022806"/>
    </source>
</evidence>
<feature type="compositionally biased region" description="Acidic residues" evidence="9">
    <location>
        <begin position="872"/>
        <end position="882"/>
    </location>
</feature>
<dbReference type="GO" id="GO:0003677">
    <property type="term" value="F:DNA binding"/>
    <property type="evidence" value="ECO:0007669"/>
    <property type="project" value="UniProtKB-KW"/>
</dbReference>
<dbReference type="GO" id="GO:0016887">
    <property type="term" value="F:ATP hydrolysis activity"/>
    <property type="evidence" value="ECO:0007669"/>
    <property type="project" value="InterPro"/>
</dbReference>
<keyword evidence="5" id="KW-0347">Helicase</keyword>
<feature type="region of interest" description="Disordered" evidence="9">
    <location>
        <begin position="869"/>
        <end position="914"/>
    </location>
</feature>
<protein>
    <recommendedName>
        <fullName evidence="15">SNF2 family helicase/ATPase</fullName>
    </recommendedName>
</protein>
<dbReference type="CDD" id="cd18793">
    <property type="entry name" value="SF2_C_SNF"/>
    <property type="match status" value="1"/>
</dbReference>
<accession>A0A9P4SFV2</accession>
<dbReference type="InterPro" id="IPR001660">
    <property type="entry name" value="SAM"/>
</dbReference>
<dbReference type="PROSITE" id="PS50105">
    <property type="entry name" value="SAM_DOMAIN"/>
    <property type="match status" value="1"/>
</dbReference>
<dbReference type="SMART" id="SM00454">
    <property type="entry name" value="SAM"/>
    <property type="match status" value="1"/>
</dbReference>
<keyword evidence="3" id="KW-0547">Nucleotide-binding</keyword>
<dbReference type="PROSITE" id="PS51194">
    <property type="entry name" value="HELICASE_CTER"/>
    <property type="match status" value="1"/>
</dbReference>
<gene>
    <name evidence="13" type="ORF">M501DRAFT_928682</name>
</gene>
<organism evidence="13 14">
    <name type="scientific">Patellaria atrata CBS 101060</name>
    <dbReference type="NCBI Taxonomy" id="1346257"/>
    <lineage>
        <taxon>Eukaryota</taxon>
        <taxon>Fungi</taxon>
        <taxon>Dikarya</taxon>
        <taxon>Ascomycota</taxon>
        <taxon>Pezizomycotina</taxon>
        <taxon>Dothideomycetes</taxon>
        <taxon>Dothideomycetes incertae sedis</taxon>
        <taxon>Patellariales</taxon>
        <taxon>Patellariaceae</taxon>
        <taxon>Patellaria</taxon>
    </lineage>
</organism>
<dbReference type="GO" id="GO:0005524">
    <property type="term" value="F:ATP binding"/>
    <property type="evidence" value="ECO:0007669"/>
    <property type="project" value="UniProtKB-KW"/>
</dbReference>
<keyword evidence="8" id="KW-0539">Nucleus</keyword>
<feature type="domain" description="SAM" evidence="10">
    <location>
        <begin position="9"/>
        <end position="87"/>
    </location>
</feature>
<evidence type="ECO:0000259" key="12">
    <source>
        <dbReference type="PROSITE" id="PS51194"/>
    </source>
</evidence>
<dbReference type="GO" id="GO:0004386">
    <property type="term" value="F:helicase activity"/>
    <property type="evidence" value="ECO:0007669"/>
    <property type="project" value="UniProtKB-KW"/>
</dbReference>
<feature type="region of interest" description="Disordered" evidence="9">
    <location>
        <begin position="635"/>
        <end position="657"/>
    </location>
</feature>
<evidence type="ECO:0000256" key="8">
    <source>
        <dbReference type="ARBA" id="ARBA00023242"/>
    </source>
</evidence>
<proteinExistence type="inferred from homology"/>
<dbReference type="SUPFAM" id="SSF52540">
    <property type="entry name" value="P-loop containing nucleoside triphosphate hydrolases"/>
    <property type="match status" value="2"/>
</dbReference>
<evidence type="ECO:0000256" key="1">
    <source>
        <dbReference type="ARBA" id="ARBA00004123"/>
    </source>
</evidence>
<evidence type="ECO:0000256" key="3">
    <source>
        <dbReference type="ARBA" id="ARBA00022741"/>
    </source>
</evidence>
<reference evidence="13" key="1">
    <citation type="journal article" date="2020" name="Stud. Mycol.">
        <title>101 Dothideomycetes genomes: a test case for predicting lifestyles and emergence of pathogens.</title>
        <authorList>
            <person name="Haridas S."/>
            <person name="Albert R."/>
            <person name="Binder M."/>
            <person name="Bloem J."/>
            <person name="Labutti K."/>
            <person name="Salamov A."/>
            <person name="Andreopoulos B."/>
            <person name="Baker S."/>
            <person name="Barry K."/>
            <person name="Bills G."/>
            <person name="Bluhm B."/>
            <person name="Cannon C."/>
            <person name="Castanera R."/>
            <person name="Culley D."/>
            <person name="Daum C."/>
            <person name="Ezra D."/>
            <person name="Gonzalez J."/>
            <person name="Henrissat B."/>
            <person name="Kuo A."/>
            <person name="Liang C."/>
            <person name="Lipzen A."/>
            <person name="Lutzoni F."/>
            <person name="Magnuson J."/>
            <person name="Mondo S."/>
            <person name="Nolan M."/>
            <person name="Ohm R."/>
            <person name="Pangilinan J."/>
            <person name="Park H.-J."/>
            <person name="Ramirez L."/>
            <person name="Alfaro M."/>
            <person name="Sun H."/>
            <person name="Tritt A."/>
            <person name="Yoshinaga Y."/>
            <person name="Zwiers L.-H."/>
            <person name="Turgeon B."/>
            <person name="Goodwin S."/>
            <person name="Spatafora J."/>
            <person name="Crous P."/>
            <person name="Grigoriev I."/>
        </authorList>
    </citation>
    <scope>NUCLEOTIDE SEQUENCE</scope>
    <source>
        <strain evidence="13">CBS 101060</strain>
    </source>
</reference>
<dbReference type="InterPro" id="IPR027417">
    <property type="entry name" value="P-loop_NTPase"/>
</dbReference>
<dbReference type="Gene3D" id="3.40.50.10810">
    <property type="entry name" value="Tandem AAA-ATPase domain"/>
    <property type="match status" value="1"/>
</dbReference>
<dbReference type="Pfam" id="PF00176">
    <property type="entry name" value="SNF2-rel_dom"/>
    <property type="match status" value="1"/>
</dbReference>
<dbReference type="CDD" id="cd18007">
    <property type="entry name" value="DEXHc_ATRX-like"/>
    <property type="match status" value="1"/>
</dbReference>
<dbReference type="InterPro" id="IPR049730">
    <property type="entry name" value="SNF2/RAD54-like_C"/>
</dbReference>
<dbReference type="Gene3D" id="1.10.150.50">
    <property type="entry name" value="Transcription Factor, Ets-1"/>
    <property type="match status" value="1"/>
</dbReference>
<feature type="domain" description="Helicase ATP-binding" evidence="11">
    <location>
        <begin position="980"/>
        <end position="1182"/>
    </location>
</feature>
<comment type="caution">
    <text evidence="13">The sequence shown here is derived from an EMBL/GenBank/DDBJ whole genome shotgun (WGS) entry which is preliminary data.</text>
</comment>
<dbReference type="Pfam" id="PF24580">
    <property type="entry name" value="DUF7607"/>
    <property type="match status" value="1"/>
</dbReference>
<dbReference type="InterPro" id="IPR014001">
    <property type="entry name" value="Helicase_ATP-bd"/>
</dbReference>
<dbReference type="InterPro" id="IPR013761">
    <property type="entry name" value="SAM/pointed_sf"/>
</dbReference>
<feature type="compositionally biased region" description="Polar residues" evidence="9">
    <location>
        <begin position="215"/>
        <end position="231"/>
    </location>
</feature>
<dbReference type="Gene3D" id="3.40.50.300">
    <property type="entry name" value="P-loop containing nucleotide triphosphate hydrolases"/>
    <property type="match status" value="1"/>
</dbReference>
<evidence type="ECO:0000256" key="4">
    <source>
        <dbReference type="ARBA" id="ARBA00022801"/>
    </source>
</evidence>
<evidence type="ECO:0000256" key="2">
    <source>
        <dbReference type="ARBA" id="ARBA00007025"/>
    </source>
</evidence>
<keyword evidence="6" id="KW-0067">ATP-binding</keyword>
<comment type="subcellular location">
    <subcellularLocation>
        <location evidence="1">Nucleus</location>
    </subcellularLocation>
</comment>
<dbReference type="GO" id="GO:0005634">
    <property type="term" value="C:nucleus"/>
    <property type="evidence" value="ECO:0007669"/>
    <property type="project" value="UniProtKB-SubCell"/>
</dbReference>
<evidence type="ECO:0000256" key="7">
    <source>
        <dbReference type="ARBA" id="ARBA00023125"/>
    </source>
</evidence>
<feature type="compositionally biased region" description="Polar residues" evidence="9">
    <location>
        <begin position="642"/>
        <end position="654"/>
    </location>
</feature>
<dbReference type="PANTHER" id="PTHR45797">
    <property type="entry name" value="RAD54-LIKE"/>
    <property type="match status" value="1"/>
</dbReference>
<feature type="region of interest" description="Disordered" evidence="9">
    <location>
        <begin position="215"/>
        <end position="238"/>
    </location>
</feature>
<evidence type="ECO:0000313" key="14">
    <source>
        <dbReference type="Proteomes" id="UP000799429"/>
    </source>
</evidence>
<dbReference type="Proteomes" id="UP000799429">
    <property type="component" value="Unassembled WGS sequence"/>
</dbReference>
<sequence>MTSDDPYSWSIEEVIDAICRSRGLAESRPHAFLGNPEKLEEIFRKQKIDGATLLEDVDGSFLKDECGIQALGERGAILKAIRSLRGQSGQYQYHNPDHPQFHGASAHVRGVTPLIPHSPAHRISESPGLPLRSFTPFQQNYPEAGSSVHALNYSATKVQEPEVTVKSRLAEVTNNRFPSNGIKSRTDEFVIEDSNGRKRRKLDLTQIKTHTPSVDLTSQETPNVSPNSISTPYPALGADQRRDISGNSNAYLGSHKFPVDEVFFGSVPIGGSFSDNSDMDFSISYSRNSLKHALIPGLQEYVNSQMRHFLSGPEQKKIVRGSHSAIAIFPYREDICMDDHPRSVMVLQTDEGKVVISRQDTVTMTIESPVNGAEQSHEWDHLLHWADKDKDDTVLPLWGESDTEEKLSSSFWDEVEEEERGKANSRSKLLDKDSVAQIISEAVNKFITLWKASKLPVRQNQAWAIWKKARRQKDRLMLITFARQELRRLDNRLAKLTNSILNETWNRIADVEKQCLILEETVFQREEILWKKELWESKHPPPKPLKKVFRKKTVPRDGDDGDDVDLDSEIASEPETALESDRFIHIDEIDMTQLFGTNSDGAETVPEGMNQEQHQDVEDRMDIDIEEPNESYAPHIEEPVEDQSNPTASETIRQTTEEKGVVLSCGHVIDLTADTDSSDSKTESDEHDSVAVNSKHLLAYQWSFYWSKTPERCADKEVEAWSYEELQERDDRKRLVMKILRTLDEPVYILMTRRIRQIHKNDFLDEISRAFDALKNGGERITGLDDNDTTIMLRFAVLYLCWYQCSYSIWNGDPRGAQEEVKVALEQVTVDAKLFRPFYEFVRRVLFSHSKPIQRKLLLSQDSKQKNSAVSEEQETLLESSDDPIIMDTPHKRRKREVKQSVDAKQRRQEAIQRQEDQVLKESQLKVMLGSDLVTDKEGIIINPSKNAEHGLIYINRRISTSIKKHQIEGVRFLWREIVTPGQSSMQGCLLAHTMGLGKTMQAIALLMTIAEAAGSPDPAIFEQIPPSLRESRSLVLCPAPLTVNWEEEFKKWAPPSISSSLLGRVRRIDAEIPPISRLNTISAWFTGGGVLIISYSMLRQLVSERSRAALGAESADLVKNQLLNGPNLIIADEAHTLKNPQTSIASLAKQFRSTSRIALTGSPLSNHLIEYFAMIDFVSPGYLGSIMEFKAHYQEPIQEGFFVDSTPAEYRKALKMQKVLEKEIGPKVHRADITVLKGDLPPKVEFVITVPLTALQHDSYKLYVELVESGVNDDLSNAKMWQWLNILALICNHPKSFKDKATPKKQIEISDDQLPDITDEVPDENDDDVVGVQLTSSGLKAQEALYATVQNLGDAHHSNKIQMCLAIISFARKAGDKTLLFSHSLYTLNYVQKELANRKIPLVRLDGKTKMTARQTMATVFNKDGESDVFLISTTAGGQGYNLPGANRVIILDFKFNPAWEEQAIGRAYRIGQRKPVFVYRLIAGGTFEEKMYNKTIFKTQLASRVVDKRRPYRYAQKSRPGEFLFPPKHVEQKRITTQDGRGKDPFVLDKILARLPENQDTMIRSLSTMEVLQNDDNEKLTNEELREIEEIYQGEQLRKTDPIAYRAFQDQIRAARQTAAQQAESSSTIVPNVLREMDNVSVGRQGPVGKLQNLLAEFKQGIVGGRALPFTHRQSLTGASTTEQGSQVRRLSTDANLPNTTVSGGESTTTNFAFDPGNSQFRSDVG</sequence>
<dbReference type="InterPro" id="IPR038718">
    <property type="entry name" value="SNF2-like_sf"/>
</dbReference>
<evidence type="ECO:0000256" key="6">
    <source>
        <dbReference type="ARBA" id="ARBA00022840"/>
    </source>
</evidence>
<keyword evidence="14" id="KW-1185">Reference proteome</keyword>
<dbReference type="Pfam" id="PF00271">
    <property type="entry name" value="Helicase_C"/>
    <property type="match status" value="1"/>
</dbReference>
<evidence type="ECO:0008006" key="15">
    <source>
        <dbReference type="Google" id="ProtNLM"/>
    </source>
</evidence>
<name>A0A9P4SFV2_9PEZI</name>
<comment type="similarity">
    <text evidence="2">Belongs to the SNF2/RAD54 helicase family.</text>
</comment>
<keyword evidence="4" id="KW-0378">Hydrolase</keyword>
<dbReference type="InterPro" id="IPR056026">
    <property type="entry name" value="DUF7607"/>
</dbReference>
<feature type="domain" description="Helicase C-terminal" evidence="12">
    <location>
        <begin position="1367"/>
        <end position="1520"/>
    </location>
</feature>
<dbReference type="SUPFAM" id="SSF47769">
    <property type="entry name" value="SAM/Pointed domain"/>
    <property type="match status" value="1"/>
</dbReference>
<dbReference type="InterPro" id="IPR044574">
    <property type="entry name" value="ARIP4-like"/>
</dbReference>
<dbReference type="PROSITE" id="PS51192">
    <property type="entry name" value="HELICASE_ATP_BIND_1"/>
    <property type="match status" value="1"/>
</dbReference>
<feature type="region of interest" description="Disordered" evidence="9">
    <location>
        <begin position="545"/>
        <end position="567"/>
    </location>
</feature>
<evidence type="ECO:0000313" key="13">
    <source>
        <dbReference type="EMBL" id="KAF2841549.1"/>
    </source>
</evidence>
<dbReference type="OrthoDB" id="2020972at2759"/>
<keyword evidence="7" id="KW-0238">DNA-binding</keyword>
<evidence type="ECO:0000256" key="9">
    <source>
        <dbReference type="SAM" id="MobiDB-lite"/>
    </source>
</evidence>
<dbReference type="PANTHER" id="PTHR45797:SF1">
    <property type="entry name" value="HELICASE ARIP4"/>
    <property type="match status" value="1"/>
</dbReference>
<dbReference type="InterPro" id="IPR001650">
    <property type="entry name" value="Helicase_C-like"/>
</dbReference>
<evidence type="ECO:0000259" key="10">
    <source>
        <dbReference type="PROSITE" id="PS50105"/>
    </source>
</evidence>
<feature type="compositionally biased region" description="Basic and acidic residues" evidence="9">
    <location>
        <begin position="898"/>
        <end position="914"/>
    </location>
</feature>
<evidence type="ECO:0000259" key="11">
    <source>
        <dbReference type="PROSITE" id="PS51192"/>
    </source>
</evidence>
<dbReference type="SMART" id="SM00487">
    <property type="entry name" value="DEXDc"/>
    <property type="match status" value="1"/>
</dbReference>
<dbReference type="EMBL" id="MU006091">
    <property type="protein sequence ID" value="KAF2841549.1"/>
    <property type="molecule type" value="Genomic_DNA"/>
</dbReference>
<dbReference type="InterPro" id="IPR000330">
    <property type="entry name" value="SNF2_N"/>
</dbReference>
<dbReference type="SMART" id="SM00490">
    <property type="entry name" value="HELICc"/>
    <property type="match status" value="1"/>
</dbReference>
<dbReference type="Pfam" id="PF07647">
    <property type="entry name" value="SAM_2"/>
    <property type="match status" value="1"/>
</dbReference>